<dbReference type="RefSeq" id="WP_202086754.1">
    <property type="nucleotide sequence ID" value="NZ_JAERTZ010000025.1"/>
</dbReference>
<dbReference type="EMBL" id="JAERTZ010000025">
    <property type="protein sequence ID" value="MBL1378406.1"/>
    <property type="molecule type" value="Genomic_DNA"/>
</dbReference>
<proteinExistence type="predicted"/>
<feature type="coiled-coil region" evidence="1">
    <location>
        <begin position="54"/>
        <end position="81"/>
    </location>
</feature>
<evidence type="ECO:0000256" key="1">
    <source>
        <dbReference type="SAM" id="Coils"/>
    </source>
</evidence>
<name>A0ABS1QVC6_9GAMM</name>
<dbReference type="Proteomes" id="UP000638570">
    <property type="component" value="Unassembled WGS sequence"/>
</dbReference>
<keyword evidence="3" id="KW-1185">Reference proteome</keyword>
<protein>
    <recommendedName>
        <fullName evidence="4">Flagellar protein FliT</fullName>
    </recommendedName>
</protein>
<evidence type="ECO:0000313" key="2">
    <source>
        <dbReference type="EMBL" id="MBL1378406.1"/>
    </source>
</evidence>
<sequence>MSAAQALAELDERLFTELAKVDGVDEGYLEQQLALRAELLQQVINDGRLGSAESTALIARSRQLKDAAEQLRQQLADQLKILHKGRRSVQAYKDVKDS</sequence>
<keyword evidence="1" id="KW-0175">Coiled coil</keyword>
<gene>
    <name evidence="2" type="ORF">JKV55_13885</name>
</gene>
<organism evidence="2 3">
    <name type="scientific">Zobellella iuensis</name>
    <dbReference type="NCBI Taxonomy" id="2803811"/>
    <lineage>
        <taxon>Bacteria</taxon>
        <taxon>Pseudomonadati</taxon>
        <taxon>Pseudomonadota</taxon>
        <taxon>Gammaproteobacteria</taxon>
        <taxon>Aeromonadales</taxon>
        <taxon>Aeromonadaceae</taxon>
        <taxon>Zobellella</taxon>
    </lineage>
</organism>
<reference evidence="3" key="1">
    <citation type="submission" date="2021-01" db="EMBL/GenBank/DDBJ databases">
        <title>Genome public.</title>
        <authorList>
            <person name="Liu C."/>
            <person name="Sun Q."/>
        </authorList>
    </citation>
    <scope>NUCLEOTIDE SEQUENCE [LARGE SCALE GENOMIC DNA]</scope>
    <source>
        <strain evidence="3">CGMCC 1.18722</strain>
    </source>
</reference>
<evidence type="ECO:0008006" key="4">
    <source>
        <dbReference type="Google" id="ProtNLM"/>
    </source>
</evidence>
<comment type="caution">
    <text evidence="2">The sequence shown here is derived from an EMBL/GenBank/DDBJ whole genome shotgun (WGS) entry which is preliminary data.</text>
</comment>
<evidence type="ECO:0000313" key="3">
    <source>
        <dbReference type="Proteomes" id="UP000638570"/>
    </source>
</evidence>
<accession>A0ABS1QVC6</accession>